<accession>A0A180GTV7</accession>
<dbReference type="EnsemblFungi" id="PTTG_05880-t43_1">
    <property type="protein sequence ID" value="PTTG_05880-t43_1-p1"/>
    <property type="gene ID" value="PTTG_05880"/>
</dbReference>
<reference evidence="2" key="2">
    <citation type="submission" date="2016-05" db="EMBL/GenBank/DDBJ databases">
        <title>Comparative analysis highlights variable genome content of wheat rusts and divergence of the mating loci.</title>
        <authorList>
            <person name="Cuomo C.A."/>
            <person name="Bakkeren G."/>
            <person name="Szabo L."/>
            <person name="Khalil H."/>
            <person name="Joly D."/>
            <person name="Goldberg J."/>
            <person name="Young S."/>
            <person name="Zeng Q."/>
            <person name="Fellers J."/>
        </authorList>
    </citation>
    <scope>NUCLEOTIDE SEQUENCE [LARGE SCALE GENOMIC DNA]</scope>
    <source>
        <strain evidence="2">1-1 BBBD Race 1</strain>
    </source>
</reference>
<evidence type="ECO:0000313" key="3">
    <source>
        <dbReference type="EnsemblFungi" id="PTTG_05880-t43_1-p1"/>
    </source>
</evidence>
<dbReference type="VEuPathDB" id="FungiDB:PTTG_05880"/>
<protein>
    <recommendedName>
        <fullName evidence="1">Protein CPL1-like domain-containing protein</fullName>
    </recommendedName>
</protein>
<feature type="domain" description="Protein CPL1-like" evidence="1">
    <location>
        <begin position="262"/>
        <end position="313"/>
    </location>
</feature>
<gene>
    <name evidence="2" type="ORF">PTTG_05880</name>
</gene>
<sequence>MHTWKGIVRIENFTRGKSYTLTLFNLDIQAISFLFGLFHHSKHLPSNSSSKKLDPFAISNMKLSDSLLTVLSLLVAYFFDPVAGGAYDSKLNSVDNHMGQLDYKISELQSVAQTNGHLDVLQLCGSAKDSLRKAQSAWKNIASSYGDKPWLASDSTYKESVEEHWYTCGSKLEIVYGHPNVLPENGGHPSYSEPVEACKETYDTCQSSFKHIWNWEAPKPVASGAYYKRQNKARRDLESTDLSQCPSGETACPISPHSTGLECIDVQSELTSCGGCVTKHEGENCMEIPGAVGVGCHLGRCVVFSVHPSYFLGREGRPILRRRRVSS</sequence>
<reference evidence="3 4" key="3">
    <citation type="journal article" date="2017" name="G3 (Bethesda)">
        <title>Comparative analysis highlights variable genome content of wheat rusts and divergence of the mating loci.</title>
        <authorList>
            <person name="Cuomo C.A."/>
            <person name="Bakkeren G."/>
            <person name="Khalil H.B."/>
            <person name="Panwar V."/>
            <person name="Joly D."/>
            <person name="Linning R."/>
            <person name="Sakthikumar S."/>
            <person name="Song X."/>
            <person name="Adiconis X."/>
            <person name="Fan L."/>
            <person name="Goldberg J.M."/>
            <person name="Levin J.Z."/>
            <person name="Young S."/>
            <person name="Zeng Q."/>
            <person name="Anikster Y."/>
            <person name="Bruce M."/>
            <person name="Wang M."/>
            <person name="Yin C."/>
            <person name="McCallum B."/>
            <person name="Szabo L.J."/>
            <person name="Hulbert S."/>
            <person name="Chen X."/>
            <person name="Fellers J.P."/>
        </authorList>
    </citation>
    <scope>NUCLEOTIDE SEQUENCE</scope>
    <source>
        <strain evidence="3">isolate 1-1 / race 1 (BBBD)</strain>
        <strain evidence="4">Isolate 1-1 / race 1 (BBBD)</strain>
    </source>
</reference>
<dbReference type="PANTHER" id="PTHR35192:SF2">
    <property type="entry name" value="APPLE DOMAIN-CONTAINING PROTEIN"/>
    <property type="match status" value="1"/>
</dbReference>
<dbReference type="PANTHER" id="PTHR35192">
    <property type="entry name" value="PROTEIN, PUTATIVE-RELATED"/>
    <property type="match status" value="1"/>
</dbReference>
<dbReference type="InterPro" id="IPR038955">
    <property type="entry name" value="PriA/CPL1_fungi"/>
</dbReference>
<reference evidence="3" key="4">
    <citation type="submission" date="2025-05" db="UniProtKB">
        <authorList>
            <consortium name="EnsemblFungi"/>
        </authorList>
    </citation>
    <scope>IDENTIFICATION</scope>
    <source>
        <strain evidence="3">isolate 1-1 / race 1 (BBBD)</strain>
    </source>
</reference>
<keyword evidence="4" id="KW-1185">Reference proteome</keyword>
<dbReference type="AlphaFoldDB" id="A0A180GTV7"/>
<dbReference type="InterPro" id="IPR048661">
    <property type="entry name" value="CPL1-like"/>
</dbReference>
<evidence type="ECO:0000313" key="4">
    <source>
        <dbReference type="Proteomes" id="UP000005240"/>
    </source>
</evidence>
<dbReference type="OrthoDB" id="439917at2759"/>
<evidence type="ECO:0000313" key="2">
    <source>
        <dbReference type="EMBL" id="OAV95808.1"/>
    </source>
</evidence>
<dbReference type="STRING" id="630390.A0A180GTV7"/>
<name>A0A180GTV7_PUCT1</name>
<dbReference type="Proteomes" id="UP000005240">
    <property type="component" value="Unassembled WGS sequence"/>
</dbReference>
<organism evidence="2">
    <name type="scientific">Puccinia triticina (isolate 1-1 / race 1 (BBBD))</name>
    <name type="common">Brown leaf rust fungus</name>
    <dbReference type="NCBI Taxonomy" id="630390"/>
    <lineage>
        <taxon>Eukaryota</taxon>
        <taxon>Fungi</taxon>
        <taxon>Dikarya</taxon>
        <taxon>Basidiomycota</taxon>
        <taxon>Pucciniomycotina</taxon>
        <taxon>Pucciniomycetes</taxon>
        <taxon>Pucciniales</taxon>
        <taxon>Pucciniaceae</taxon>
        <taxon>Puccinia</taxon>
    </lineage>
</organism>
<evidence type="ECO:0000259" key="1">
    <source>
        <dbReference type="Pfam" id="PF21671"/>
    </source>
</evidence>
<dbReference type="Pfam" id="PF21671">
    <property type="entry name" value="CPL1-like"/>
    <property type="match status" value="1"/>
</dbReference>
<proteinExistence type="predicted"/>
<dbReference type="EMBL" id="ADAS02000025">
    <property type="protein sequence ID" value="OAV95808.1"/>
    <property type="molecule type" value="Genomic_DNA"/>
</dbReference>
<reference evidence="2" key="1">
    <citation type="submission" date="2009-11" db="EMBL/GenBank/DDBJ databases">
        <authorList>
            <consortium name="The Broad Institute Genome Sequencing Platform"/>
            <person name="Ward D."/>
            <person name="Feldgarden M."/>
            <person name="Earl A."/>
            <person name="Young S.K."/>
            <person name="Zeng Q."/>
            <person name="Koehrsen M."/>
            <person name="Alvarado L."/>
            <person name="Berlin A."/>
            <person name="Bochicchio J."/>
            <person name="Borenstein D."/>
            <person name="Chapman S.B."/>
            <person name="Chen Z."/>
            <person name="Engels R."/>
            <person name="Freedman E."/>
            <person name="Gellesch M."/>
            <person name="Goldberg J."/>
            <person name="Griggs A."/>
            <person name="Gujja S."/>
            <person name="Heilman E."/>
            <person name="Heiman D."/>
            <person name="Hepburn T."/>
            <person name="Howarth C."/>
            <person name="Jen D."/>
            <person name="Larson L."/>
            <person name="Lewis B."/>
            <person name="Mehta T."/>
            <person name="Park D."/>
            <person name="Pearson M."/>
            <person name="Roberts A."/>
            <person name="Saif S."/>
            <person name="Shea T."/>
            <person name="Shenoy N."/>
            <person name="Sisk P."/>
            <person name="Stolte C."/>
            <person name="Sykes S."/>
            <person name="Thomson T."/>
            <person name="Walk T."/>
            <person name="White J."/>
            <person name="Yandava C."/>
            <person name="Izard J."/>
            <person name="Baranova O.V."/>
            <person name="Blanton J.M."/>
            <person name="Tanner A.C."/>
            <person name="Dewhirst F.E."/>
            <person name="Haas B."/>
            <person name="Nusbaum C."/>
            <person name="Birren B."/>
        </authorList>
    </citation>
    <scope>NUCLEOTIDE SEQUENCE [LARGE SCALE GENOMIC DNA]</scope>
    <source>
        <strain evidence="2">1-1 BBBD Race 1</strain>
    </source>
</reference>